<dbReference type="Gene3D" id="1.10.10.10">
    <property type="entry name" value="Winged helix-like DNA-binding domain superfamily/Winged helix DNA-binding domain"/>
    <property type="match status" value="1"/>
</dbReference>
<reference evidence="1" key="2">
    <citation type="submission" date="2023-01" db="EMBL/GenBank/DDBJ databases">
        <authorList>
            <person name="Sun Q."/>
            <person name="Evtushenko L."/>
        </authorList>
    </citation>
    <scope>NUCLEOTIDE SEQUENCE</scope>
    <source>
        <strain evidence="1">VKM B-2347</strain>
    </source>
</reference>
<accession>A0A9W6J3P2</accession>
<proteinExistence type="predicted"/>
<dbReference type="Proteomes" id="UP001143372">
    <property type="component" value="Unassembled WGS sequence"/>
</dbReference>
<protein>
    <submittedName>
        <fullName evidence="1">Rrf2 family transcriptional regulator</fullName>
    </submittedName>
</protein>
<dbReference type="SUPFAM" id="SSF46785">
    <property type="entry name" value="Winged helix' DNA-binding domain"/>
    <property type="match status" value="1"/>
</dbReference>
<dbReference type="PANTHER" id="PTHR33221:SF15">
    <property type="entry name" value="HTH-TYPE TRANSCRIPTIONAL REGULATOR YWGB-RELATED"/>
    <property type="match status" value="1"/>
</dbReference>
<comment type="caution">
    <text evidence="1">The sequence shown here is derived from an EMBL/GenBank/DDBJ whole genome shotgun (WGS) entry which is preliminary data.</text>
</comment>
<dbReference type="InterPro" id="IPR036390">
    <property type="entry name" value="WH_DNA-bd_sf"/>
</dbReference>
<evidence type="ECO:0000313" key="2">
    <source>
        <dbReference type="Proteomes" id="UP001143372"/>
    </source>
</evidence>
<dbReference type="GO" id="GO:0003700">
    <property type="term" value="F:DNA-binding transcription factor activity"/>
    <property type="evidence" value="ECO:0007669"/>
    <property type="project" value="TreeGrafter"/>
</dbReference>
<dbReference type="NCBIfam" id="TIGR00738">
    <property type="entry name" value="rrf2_super"/>
    <property type="match status" value="1"/>
</dbReference>
<dbReference type="RefSeq" id="WP_271168986.1">
    <property type="nucleotide sequence ID" value="NZ_BSFI01000008.1"/>
</dbReference>
<name>A0A9W6J3P2_9HYPH</name>
<dbReference type="PROSITE" id="PS51197">
    <property type="entry name" value="HTH_RRF2_2"/>
    <property type="match status" value="1"/>
</dbReference>
<organism evidence="1 2">
    <name type="scientific">Hansschlegelia plantiphila</name>
    <dbReference type="NCBI Taxonomy" id="374655"/>
    <lineage>
        <taxon>Bacteria</taxon>
        <taxon>Pseudomonadati</taxon>
        <taxon>Pseudomonadota</taxon>
        <taxon>Alphaproteobacteria</taxon>
        <taxon>Hyphomicrobiales</taxon>
        <taxon>Methylopilaceae</taxon>
        <taxon>Hansschlegelia</taxon>
    </lineage>
</organism>
<dbReference type="EMBL" id="BSFI01000008">
    <property type="protein sequence ID" value="GLK68768.1"/>
    <property type="molecule type" value="Genomic_DNA"/>
</dbReference>
<dbReference type="Pfam" id="PF02082">
    <property type="entry name" value="Rrf2"/>
    <property type="match status" value="1"/>
</dbReference>
<dbReference type="PANTHER" id="PTHR33221">
    <property type="entry name" value="WINGED HELIX-TURN-HELIX TRANSCRIPTIONAL REGULATOR, RRF2 FAMILY"/>
    <property type="match status" value="1"/>
</dbReference>
<keyword evidence="2" id="KW-1185">Reference proteome</keyword>
<reference evidence="1" key="1">
    <citation type="journal article" date="2014" name="Int. J. Syst. Evol. Microbiol.">
        <title>Complete genome sequence of Corynebacterium casei LMG S-19264T (=DSM 44701T), isolated from a smear-ripened cheese.</title>
        <authorList>
            <consortium name="US DOE Joint Genome Institute (JGI-PGF)"/>
            <person name="Walter F."/>
            <person name="Albersmeier A."/>
            <person name="Kalinowski J."/>
            <person name="Ruckert C."/>
        </authorList>
    </citation>
    <scope>NUCLEOTIDE SEQUENCE</scope>
    <source>
        <strain evidence="1">VKM B-2347</strain>
    </source>
</reference>
<dbReference type="InterPro" id="IPR036388">
    <property type="entry name" value="WH-like_DNA-bd_sf"/>
</dbReference>
<evidence type="ECO:0000313" key="1">
    <source>
        <dbReference type="EMBL" id="GLK68768.1"/>
    </source>
</evidence>
<dbReference type="AlphaFoldDB" id="A0A9W6J3P2"/>
<dbReference type="InterPro" id="IPR000944">
    <property type="entry name" value="Tscrpt_reg_Rrf2"/>
</dbReference>
<gene>
    <name evidence="1" type="ORF">GCM10008179_24060</name>
</gene>
<sequence>MNLLPRRSLLAVAAVVDIAYHARPTPIAAKTLAARHGLPPRHLETLLQVLVRAGILKGVRGPRGGYELARERRRITIADIVRAALGEPDDPSDPALSEPKAEDDVSPLVAHVVTPMIRSASEAFLERLDEINVEELCTEAERRRVFGDNRPAYDFTI</sequence>
<dbReference type="GO" id="GO:0005829">
    <property type="term" value="C:cytosol"/>
    <property type="evidence" value="ECO:0007669"/>
    <property type="project" value="TreeGrafter"/>
</dbReference>